<sequence length="285" mass="28717">MSEPQLLSAHAGNWTGDGTGVTVILPPPGTVGSGEVRGGAPATREFDLLHPARLVDRVDAVVLSGGSAFGLAAADGVMTLLRERGLGFPTALGPVPIVVGMSIFDGSVAGTPPTAEAGRAAALAALDGDEFRTGATGAGAGAHTGTWRGRADPGGLGRADGRAGPARVTALVVVNAWGDVLAPDGRPFFGGAETYQAAMPFQRANTTIAVVLTDAKLTKNDCHLLAQSGHTGFARALHPAHSRYDGDAVVALATGELTADVDLDLLRAVTTETMAAAIRAAVAYP</sequence>
<dbReference type="PANTHER" id="PTHR36512">
    <property type="entry name" value="D-AMINOPEPTIDASE"/>
    <property type="match status" value="1"/>
</dbReference>
<organism evidence="3 4">
    <name type="scientific">Actinoplanes awajinensis subsp. mycoplanecinus</name>
    <dbReference type="NCBI Taxonomy" id="135947"/>
    <lineage>
        <taxon>Bacteria</taxon>
        <taxon>Bacillati</taxon>
        <taxon>Actinomycetota</taxon>
        <taxon>Actinomycetes</taxon>
        <taxon>Micromonosporales</taxon>
        <taxon>Micromonosporaceae</taxon>
        <taxon>Actinoplanes</taxon>
    </lineage>
</organism>
<dbReference type="Proteomes" id="UP000053244">
    <property type="component" value="Unassembled WGS sequence"/>
</dbReference>
<reference evidence="3 4" key="1">
    <citation type="submission" date="2015-10" db="EMBL/GenBank/DDBJ databases">
        <authorList>
            <person name="Gilbert D.G."/>
        </authorList>
    </citation>
    <scope>NUCLEOTIDE SEQUENCE [LARGE SCALE GENOMIC DNA]</scope>
    <source>
        <strain evidence="3 4">NRRL B-16712</strain>
    </source>
</reference>
<dbReference type="AlphaFoldDB" id="A0A117MSI8"/>
<comment type="caution">
    <text evidence="3">The sequence shown here is derived from an EMBL/GenBank/DDBJ whole genome shotgun (WGS) entry which is preliminary data.</text>
</comment>
<dbReference type="OrthoDB" id="9808347at2"/>
<dbReference type="InterPro" id="IPR016117">
    <property type="entry name" value="ArgJ-like_dom_sf"/>
</dbReference>
<gene>
    <name evidence="3" type="ORF">ADL15_17675</name>
</gene>
<keyword evidence="4" id="KW-1185">Reference proteome</keyword>
<dbReference type="SUPFAM" id="SSF56266">
    <property type="entry name" value="DmpA/ArgJ-like"/>
    <property type="match status" value="1"/>
</dbReference>
<evidence type="ECO:0000256" key="1">
    <source>
        <dbReference type="ARBA" id="ARBA00007068"/>
    </source>
</evidence>
<dbReference type="Pfam" id="PF03576">
    <property type="entry name" value="Peptidase_S58"/>
    <property type="match status" value="1"/>
</dbReference>
<feature type="region of interest" description="Disordered" evidence="2">
    <location>
        <begin position="137"/>
        <end position="160"/>
    </location>
</feature>
<comment type="similarity">
    <text evidence="1">Belongs to the peptidase S58 family.</text>
</comment>
<dbReference type="RefSeq" id="WP_067691872.1">
    <property type="nucleotide sequence ID" value="NZ_LLZH01000145.1"/>
</dbReference>
<dbReference type="EMBL" id="LLZH01000145">
    <property type="protein sequence ID" value="KUL33322.1"/>
    <property type="molecule type" value="Genomic_DNA"/>
</dbReference>
<evidence type="ECO:0000313" key="3">
    <source>
        <dbReference type="EMBL" id="KUL33322.1"/>
    </source>
</evidence>
<name>A0A117MSI8_9ACTN</name>
<dbReference type="GO" id="GO:0004177">
    <property type="term" value="F:aminopeptidase activity"/>
    <property type="evidence" value="ECO:0007669"/>
    <property type="project" value="TreeGrafter"/>
</dbReference>
<accession>A0A117MSI8</accession>
<dbReference type="Gene3D" id="3.60.70.12">
    <property type="entry name" value="L-amino peptidase D-ALA esterase/amidase"/>
    <property type="match status" value="1"/>
</dbReference>
<proteinExistence type="inferred from homology"/>
<evidence type="ECO:0000313" key="4">
    <source>
        <dbReference type="Proteomes" id="UP000053244"/>
    </source>
</evidence>
<dbReference type="PANTHER" id="PTHR36512:SF3">
    <property type="entry name" value="BLR5678 PROTEIN"/>
    <property type="match status" value="1"/>
</dbReference>
<evidence type="ECO:0000256" key="2">
    <source>
        <dbReference type="SAM" id="MobiDB-lite"/>
    </source>
</evidence>
<dbReference type="InterPro" id="IPR005321">
    <property type="entry name" value="Peptidase_S58_DmpA"/>
</dbReference>
<protein>
    <submittedName>
        <fullName evidence="3">Multidrug transporter</fullName>
    </submittedName>
</protein>